<dbReference type="Proteomes" id="UP001150266">
    <property type="component" value="Unassembled WGS sequence"/>
</dbReference>
<comment type="caution">
    <text evidence="1">The sequence shown here is derived from an EMBL/GenBank/DDBJ whole genome shotgun (WGS) entry which is preliminary data.</text>
</comment>
<dbReference type="EMBL" id="JAOTPV010000004">
    <property type="protein sequence ID" value="KAJ4483564.1"/>
    <property type="molecule type" value="Genomic_DNA"/>
</dbReference>
<dbReference type="OrthoDB" id="2864045at2759"/>
<name>A0A9W9AII1_9AGAR</name>
<organism evidence="1 2">
    <name type="scientific">Lentinula aciculospora</name>
    <dbReference type="NCBI Taxonomy" id="153920"/>
    <lineage>
        <taxon>Eukaryota</taxon>
        <taxon>Fungi</taxon>
        <taxon>Dikarya</taxon>
        <taxon>Basidiomycota</taxon>
        <taxon>Agaricomycotina</taxon>
        <taxon>Agaricomycetes</taxon>
        <taxon>Agaricomycetidae</taxon>
        <taxon>Agaricales</taxon>
        <taxon>Marasmiineae</taxon>
        <taxon>Omphalotaceae</taxon>
        <taxon>Lentinula</taxon>
    </lineage>
</organism>
<dbReference type="AlphaFoldDB" id="A0A9W9AII1"/>
<gene>
    <name evidence="1" type="ORF">J3R30DRAFT_3449522</name>
</gene>
<protein>
    <submittedName>
        <fullName evidence="1">Uncharacterized protein</fullName>
    </submittedName>
</protein>
<reference evidence="1" key="1">
    <citation type="submission" date="2022-08" db="EMBL/GenBank/DDBJ databases">
        <title>A Global Phylogenomic Analysis of the Shiitake Genus Lentinula.</title>
        <authorList>
            <consortium name="DOE Joint Genome Institute"/>
            <person name="Sierra-Patev S."/>
            <person name="Min B."/>
            <person name="Naranjo-Ortiz M."/>
            <person name="Looney B."/>
            <person name="Konkel Z."/>
            <person name="Slot J.C."/>
            <person name="Sakamoto Y."/>
            <person name="Steenwyk J.L."/>
            <person name="Rokas A."/>
            <person name="Carro J."/>
            <person name="Camarero S."/>
            <person name="Ferreira P."/>
            <person name="Molpeceres G."/>
            <person name="Ruiz-Duenas F.J."/>
            <person name="Serrano A."/>
            <person name="Henrissat B."/>
            <person name="Drula E."/>
            <person name="Hughes K.W."/>
            <person name="Mata J.L."/>
            <person name="Ishikawa N.K."/>
            <person name="Vargas-Isla R."/>
            <person name="Ushijima S."/>
            <person name="Smith C.A."/>
            <person name="Ahrendt S."/>
            <person name="Andreopoulos W."/>
            <person name="He G."/>
            <person name="Labutti K."/>
            <person name="Lipzen A."/>
            <person name="Ng V."/>
            <person name="Riley R."/>
            <person name="Sandor L."/>
            <person name="Barry K."/>
            <person name="Martinez A.T."/>
            <person name="Xiao Y."/>
            <person name="Gibbons J.G."/>
            <person name="Terashima K."/>
            <person name="Grigoriev I.V."/>
            <person name="Hibbett D.S."/>
        </authorList>
    </citation>
    <scope>NUCLEOTIDE SEQUENCE</scope>
    <source>
        <strain evidence="1">JLM2183</strain>
    </source>
</reference>
<evidence type="ECO:0000313" key="2">
    <source>
        <dbReference type="Proteomes" id="UP001150266"/>
    </source>
</evidence>
<proteinExistence type="predicted"/>
<sequence length="280" mass="30919">MATVSGSRLTIRLPPVSKKLSEHDMVYSINSSSILCDSSLTEAEKEKALRDMALKDFPLKPNHQPGEVDRLVRLLKEGAKMTSLGPLRAICHCGVSLSLDTRTWYAWGNWGKHKNGPCRGVLSRSVADKENVGLNGGQEFRKIGDFPEDEKVLLEDEDETDVEDLETPAARQSIMPGTYAIQHSGSHATLGRRFMNATDASGNHPLEMAEVLSELATCPIIFSPTEEDKAAAMILLSMNPYAHNRRRAARVERRYSPMPAISLRTSRDTTAMRSVQDIAA</sequence>
<accession>A0A9W9AII1</accession>
<evidence type="ECO:0000313" key="1">
    <source>
        <dbReference type="EMBL" id="KAJ4483564.1"/>
    </source>
</evidence>
<keyword evidence="2" id="KW-1185">Reference proteome</keyword>